<keyword evidence="1" id="KW-0812">Transmembrane</keyword>
<dbReference type="VEuPathDB" id="TriTrypDB:TM35_000651210"/>
<gene>
    <name evidence="2" type="ORF">TM35_000651210</name>
</gene>
<evidence type="ECO:0000313" key="2">
    <source>
        <dbReference type="EMBL" id="ORC83559.1"/>
    </source>
</evidence>
<reference evidence="2 3" key="1">
    <citation type="submission" date="2017-03" db="EMBL/GenBank/DDBJ databases">
        <title>An alternative strategy for trypanosome survival in the mammalian bloodstream revealed through genome and transcriptome analysis of the ubiquitous bovine parasite Trypanosoma (Megatrypanum) theileri.</title>
        <authorList>
            <person name="Kelly S."/>
            <person name="Ivens A."/>
            <person name="Mott A."/>
            <person name="O'Neill E."/>
            <person name="Emms D."/>
            <person name="Macleod O."/>
            <person name="Voorheis P."/>
            <person name="Matthews J."/>
            <person name="Matthews K."/>
            <person name="Carrington M."/>
        </authorList>
    </citation>
    <scope>NUCLEOTIDE SEQUENCE [LARGE SCALE GENOMIC DNA]</scope>
    <source>
        <strain evidence="2">Edinburgh</strain>
    </source>
</reference>
<name>A0A1X0NHA0_9TRYP</name>
<sequence>MNVVCGVGDANNIVLRAVLMQTNYKQTIPQFLVVWVLIRVLLFMECPHLCVRQNSWWTSCRPLFLRIYCSLMCGVTWTVFGGGVWFLRRCRVRGLTAYLERVVFLQVLCLKSGGGGVTRYRRL</sequence>
<keyword evidence="1" id="KW-1133">Transmembrane helix</keyword>
<evidence type="ECO:0000313" key="3">
    <source>
        <dbReference type="Proteomes" id="UP000192257"/>
    </source>
</evidence>
<dbReference type="EMBL" id="NBCO01000065">
    <property type="protein sequence ID" value="ORC83559.1"/>
    <property type="molecule type" value="Genomic_DNA"/>
</dbReference>
<dbReference type="Proteomes" id="UP000192257">
    <property type="component" value="Unassembled WGS sequence"/>
</dbReference>
<dbReference type="GeneID" id="39990874"/>
<dbReference type="AlphaFoldDB" id="A0A1X0NHA0"/>
<organism evidence="2 3">
    <name type="scientific">Trypanosoma theileri</name>
    <dbReference type="NCBI Taxonomy" id="67003"/>
    <lineage>
        <taxon>Eukaryota</taxon>
        <taxon>Discoba</taxon>
        <taxon>Euglenozoa</taxon>
        <taxon>Kinetoplastea</taxon>
        <taxon>Metakinetoplastina</taxon>
        <taxon>Trypanosomatida</taxon>
        <taxon>Trypanosomatidae</taxon>
        <taxon>Trypanosoma</taxon>
    </lineage>
</organism>
<keyword evidence="1" id="KW-0472">Membrane</keyword>
<keyword evidence="3" id="KW-1185">Reference proteome</keyword>
<feature type="transmembrane region" description="Helical" evidence="1">
    <location>
        <begin position="63"/>
        <end position="87"/>
    </location>
</feature>
<accession>A0A1X0NHA0</accession>
<proteinExistence type="predicted"/>
<feature type="transmembrane region" description="Helical" evidence="1">
    <location>
        <begin position="28"/>
        <end position="51"/>
    </location>
</feature>
<evidence type="ECO:0000256" key="1">
    <source>
        <dbReference type="SAM" id="Phobius"/>
    </source>
</evidence>
<protein>
    <submittedName>
        <fullName evidence="2">Uncharacterized protein</fullName>
    </submittedName>
</protein>
<comment type="caution">
    <text evidence="2">The sequence shown here is derived from an EMBL/GenBank/DDBJ whole genome shotgun (WGS) entry which is preliminary data.</text>
</comment>
<dbReference type="RefSeq" id="XP_028877625.1">
    <property type="nucleotide sequence ID" value="XM_029031094.1"/>
</dbReference>